<keyword evidence="1" id="KW-0732">Signal</keyword>
<dbReference type="AlphaFoldDB" id="A0AAD4E5S5"/>
<comment type="caution">
    <text evidence="2">The sequence shown here is derived from an EMBL/GenBank/DDBJ whole genome shotgun (WGS) entry which is preliminary data.</text>
</comment>
<protein>
    <recommendedName>
        <fullName evidence="4">Secreted protein</fullName>
    </recommendedName>
</protein>
<evidence type="ECO:0000313" key="2">
    <source>
        <dbReference type="EMBL" id="KAG1900250.1"/>
    </source>
</evidence>
<evidence type="ECO:0000256" key="1">
    <source>
        <dbReference type="SAM" id="SignalP"/>
    </source>
</evidence>
<sequence length="94" mass="9971">MSLSFLSSSALVICIPLRTCQHSSDTRCICSAQGPASLMTVIFRSLNIGGLSCIEDQGSKISTRLIHATHCLDTWLANCVGDIIASSNISQVLS</sequence>
<accession>A0AAD4E5S5</accession>
<dbReference type="EMBL" id="JABBWK010000028">
    <property type="protein sequence ID" value="KAG1900250.1"/>
    <property type="molecule type" value="Genomic_DNA"/>
</dbReference>
<feature type="signal peptide" evidence="1">
    <location>
        <begin position="1"/>
        <end position="20"/>
    </location>
</feature>
<dbReference type="GeneID" id="64656081"/>
<organism evidence="2 3">
    <name type="scientific">Suillus fuscotomentosus</name>
    <dbReference type="NCBI Taxonomy" id="1912939"/>
    <lineage>
        <taxon>Eukaryota</taxon>
        <taxon>Fungi</taxon>
        <taxon>Dikarya</taxon>
        <taxon>Basidiomycota</taxon>
        <taxon>Agaricomycotina</taxon>
        <taxon>Agaricomycetes</taxon>
        <taxon>Agaricomycetidae</taxon>
        <taxon>Boletales</taxon>
        <taxon>Suillineae</taxon>
        <taxon>Suillaceae</taxon>
        <taxon>Suillus</taxon>
    </lineage>
</organism>
<evidence type="ECO:0000313" key="3">
    <source>
        <dbReference type="Proteomes" id="UP001195769"/>
    </source>
</evidence>
<keyword evidence="3" id="KW-1185">Reference proteome</keyword>
<evidence type="ECO:0008006" key="4">
    <source>
        <dbReference type="Google" id="ProtNLM"/>
    </source>
</evidence>
<name>A0AAD4E5S5_9AGAM</name>
<reference evidence="2" key="1">
    <citation type="journal article" date="2020" name="New Phytol.">
        <title>Comparative genomics reveals dynamic genome evolution in host specialist ectomycorrhizal fungi.</title>
        <authorList>
            <person name="Lofgren L.A."/>
            <person name="Nguyen N.H."/>
            <person name="Vilgalys R."/>
            <person name="Ruytinx J."/>
            <person name="Liao H.L."/>
            <person name="Branco S."/>
            <person name="Kuo A."/>
            <person name="LaButti K."/>
            <person name="Lipzen A."/>
            <person name="Andreopoulos W."/>
            <person name="Pangilinan J."/>
            <person name="Riley R."/>
            <person name="Hundley H."/>
            <person name="Na H."/>
            <person name="Barry K."/>
            <person name="Grigoriev I.V."/>
            <person name="Stajich J.E."/>
            <person name="Kennedy P.G."/>
        </authorList>
    </citation>
    <scope>NUCLEOTIDE SEQUENCE</scope>
    <source>
        <strain evidence="2">FC203</strain>
    </source>
</reference>
<proteinExistence type="predicted"/>
<dbReference type="RefSeq" id="XP_041225826.1">
    <property type="nucleotide sequence ID" value="XM_041361783.1"/>
</dbReference>
<feature type="chain" id="PRO_5042156015" description="Secreted protein" evidence="1">
    <location>
        <begin position="21"/>
        <end position="94"/>
    </location>
</feature>
<dbReference type="Proteomes" id="UP001195769">
    <property type="component" value="Unassembled WGS sequence"/>
</dbReference>
<gene>
    <name evidence="2" type="ORF">F5891DRAFT_1034835</name>
</gene>